<sequence length="1382" mass="152554">MSDGEVLPPTVPFTRGCKARSSLPVGRSSCQTRERPPGILYLQYGDETKKIRMPVEISSQDALEALFVTAFPHQLTVKMLQSPNMAIYIKHTNRNVYYDLEDIRNITSHSCLKVYHRDPAYVFNRHARPANTEGRISKEVLSSSHSPVHTLNLQGIMSPPTARSVPSSPSRVAYVGGSSGMVDLGSATLPRERLWRVGRSSSFCTSSSTILERRDVKPDDMALVMCGEGGPHYPGSYSSSLKDRGGGCRSMASSRYSSPPSFTADMVNAGATGIPGGLQQYRASIKPLMGYGELLEQQTPFLHRQNSRTYEDSQRPPLGTKIPPTSPHRVNEVRMTEGQIVGNLASSERMSPIRRSLRRDTNGATVEILNRGRGSGSSSSTSSVFLDSPMGQPERLEGHVTAQSERMKAIEEQIASLASLVHNALSIGPDVPGVKNNISDITECMLSDNRAGVSAEPRVPAAVIESSRPAPLMFQAPPSDNGLQQSLVLAKRNVLDLRLQLNHIRHIQSHQASVTSMLRMAGQELVVQMYNRLAQSEEAVYRRRAEMEEERIHYLATEKTILTQLRGLEDYVVGLQRSSTSSTHRPSLSLRDVEEGAVNLRRVGEALAVLQGELPELQVKMRSVLRLEMKAVAFLKEEPHKMDSMLKRVKALSEHLGCLHRCVSDQEALKTPSPQSCPKPQPLSVVRPTLPTPSLSRSHPGLASTIAGGMNIGAPVIDPYQHPSPPLTSTHGPDSLTVAKVTTELTHKNSLQGKNQQEEEVRTSPTSQMANRKPSELAASGYRSDDQDIPTTTQKKAEKTPPYTAPTVQKGNDFYVKISDQINNEVVGQMSSPTLAEKKVKFTTIVTLQKENIQASDNAGSDRTNEKDKEVPAEKKSNVMVVLTLQKEKSEDSLKEFQQDESLSSDQGLGHSPVLKTSPSLTYSSKQKNQGPTLQIFKEQSQYTEEGSSLSPNIWDDGGPPLPTIGQINPRISETVTPRMRTQSREKNAAEMSDADLQAVAGNNSIGEPTSQGHDNQGFQDSDDSGKKPIIIILNEPRDTQSAYKRLSTILECEGDLDGILNPEDLMDKEKTKHEKKKPNVRENCISEINTDFDRDNIKGNVQESQYMHNQRRSADNVSIPKNQHHELDSLRQQETKRKFRFKFPQNKLAVISQAIRTGMTKRGKKTLEVAVYEEEEENASDSGSVKETKKPTKECQRFETNSTKQFNLCEDNTMVSAIIDTRHSKSQSRVEEICSTFDSFDNLEESINQLEIGGDNVSSPRSPSSIVSSPLQYPDSHFDSSDRALHEGKVKREREKSLSKRPASQILKGPNPPQSKKAKPQPSHDLGKTSTKKHTSGSSSSSSAQRSHTKSRHSSSSCSPEKMPKGHKQPPQKQPSLVNDL</sequence>
<dbReference type="InterPro" id="IPR051825">
    <property type="entry name" value="SRCIN1"/>
</dbReference>
<evidence type="ECO:0000313" key="3">
    <source>
        <dbReference type="Proteomes" id="UP000007635"/>
    </source>
</evidence>
<feature type="region of interest" description="Disordered" evidence="1">
    <location>
        <begin position="361"/>
        <end position="398"/>
    </location>
</feature>
<organism evidence="2 3">
    <name type="scientific">Gasterosteus aculeatus aculeatus</name>
    <name type="common">three-spined stickleback</name>
    <dbReference type="NCBI Taxonomy" id="481459"/>
    <lineage>
        <taxon>Eukaryota</taxon>
        <taxon>Metazoa</taxon>
        <taxon>Chordata</taxon>
        <taxon>Craniata</taxon>
        <taxon>Vertebrata</taxon>
        <taxon>Euteleostomi</taxon>
        <taxon>Actinopterygii</taxon>
        <taxon>Neopterygii</taxon>
        <taxon>Teleostei</taxon>
        <taxon>Neoteleostei</taxon>
        <taxon>Acanthomorphata</taxon>
        <taxon>Eupercaria</taxon>
        <taxon>Perciformes</taxon>
        <taxon>Cottioidei</taxon>
        <taxon>Gasterosteales</taxon>
        <taxon>Gasterosteidae</taxon>
        <taxon>Gasterosteus</taxon>
    </lineage>
</organism>
<feature type="region of interest" description="Disordered" evidence="1">
    <location>
        <begin position="714"/>
        <end position="734"/>
    </location>
</feature>
<proteinExistence type="predicted"/>
<feature type="compositionally biased region" description="Basic and acidic residues" evidence="1">
    <location>
        <begin position="889"/>
        <end position="898"/>
    </location>
</feature>
<feature type="region of interest" description="Disordered" evidence="1">
    <location>
        <begin position="237"/>
        <end position="257"/>
    </location>
</feature>
<dbReference type="Ensembl" id="ENSGACT00000051605.1">
    <property type="protein sequence ID" value="ENSGACP00000043406.1"/>
    <property type="gene ID" value="ENSGACG00000026568.1"/>
</dbReference>
<dbReference type="RefSeq" id="XP_040028034.1">
    <property type="nucleotide sequence ID" value="XM_040172100.1"/>
</dbReference>
<dbReference type="GeneID" id="120816479"/>
<feature type="region of interest" description="Disordered" evidence="1">
    <location>
        <begin position="889"/>
        <end position="1026"/>
    </location>
</feature>
<reference evidence="2 3" key="1">
    <citation type="journal article" date="2021" name="G3 (Bethesda)">
        <title>Improved contiguity of the threespine stickleback genome using long-read sequencing.</title>
        <authorList>
            <person name="Nath S."/>
            <person name="Shaw D.E."/>
            <person name="White M.A."/>
        </authorList>
    </citation>
    <scope>NUCLEOTIDE SEQUENCE [LARGE SCALE GENOMIC DNA]</scope>
    <source>
        <strain evidence="2 3">Lake Benthic</strain>
    </source>
</reference>
<feature type="region of interest" description="Disordered" evidence="1">
    <location>
        <begin position="1174"/>
        <end position="1197"/>
    </location>
</feature>
<keyword evidence="3" id="KW-1185">Reference proteome</keyword>
<feature type="compositionally biased region" description="Basic and acidic residues" evidence="1">
    <location>
        <begin position="1185"/>
        <end position="1197"/>
    </location>
</feature>
<evidence type="ECO:0000256" key="1">
    <source>
        <dbReference type="SAM" id="MobiDB-lite"/>
    </source>
</evidence>
<feature type="compositionally biased region" description="Polar residues" evidence="1">
    <location>
        <begin position="1001"/>
        <end position="1020"/>
    </location>
</feature>
<feature type="region of interest" description="Disordered" evidence="1">
    <location>
        <begin position="305"/>
        <end position="328"/>
    </location>
</feature>
<dbReference type="GeneTree" id="ENSGT00940000156098"/>
<protein>
    <submittedName>
        <fullName evidence="2">Uncharacterized protein</fullName>
    </submittedName>
</protein>
<feature type="compositionally biased region" description="Low complexity" evidence="1">
    <location>
        <begin position="1259"/>
        <end position="1271"/>
    </location>
</feature>
<feature type="compositionally biased region" description="Polar residues" evidence="1">
    <location>
        <begin position="966"/>
        <end position="976"/>
    </location>
</feature>
<feature type="region of interest" description="Disordered" evidence="1">
    <location>
        <begin position="746"/>
        <end position="808"/>
    </location>
</feature>
<accession>A0AAQ4PWT0</accession>
<dbReference type="Gene3D" id="1.20.58.1540">
    <property type="entry name" value="Actin interacting protein 3, C-terminal domain"/>
    <property type="match status" value="1"/>
</dbReference>
<feature type="compositionally biased region" description="Low complexity" evidence="1">
    <location>
        <begin position="1337"/>
        <end position="1347"/>
    </location>
</feature>
<reference evidence="2" key="2">
    <citation type="submission" date="2025-08" db="UniProtKB">
        <authorList>
            <consortium name="Ensembl"/>
        </authorList>
    </citation>
    <scope>IDENTIFICATION</scope>
</reference>
<feature type="compositionally biased region" description="Basic and acidic residues" evidence="1">
    <location>
        <begin position="863"/>
        <end position="875"/>
    </location>
</feature>
<dbReference type="GO" id="GO:0005737">
    <property type="term" value="C:cytoplasm"/>
    <property type="evidence" value="ECO:0007669"/>
    <property type="project" value="TreeGrafter"/>
</dbReference>
<evidence type="ECO:0000313" key="2">
    <source>
        <dbReference type="Ensembl" id="ENSGACP00000043406.1"/>
    </source>
</evidence>
<feature type="region of interest" description="Disordered" evidence="1">
    <location>
        <begin position="854"/>
        <end position="875"/>
    </location>
</feature>
<reference evidence="2" key="3">
    <citation type="submission" date="2025-09" db="UniProtKB">
        <authorList>
            <consortium name="Ensembl"/>
        </authorList>
    </citation>
    <scope>IDENTIFICATION</scope>
</reference>
<dbReference type="Proteomes" id="UP000007635">
    <property type="component" value="Chromosome III"/>
</dbReference>
<dbReference type="PANTHER" id="PTHR22741">
    <property type="entry name" value="P140CAP/SNIP-RELATED"/>
    <property type="match status" value="1"/>
</dbReference>
<name>A0AAQ4PWT0_GASAC</name>
<feature type="compositionally biased region" description="Basic and acidic residues" evidence="1">
    <location>
        <begin position="1277"/>
        <end position="1299"/>
    </location>
</feature>
<feature type="compositionally biased region" description="Polar residues" evidence="1">
    <location>
        <begin position="915"/>
        <end position="952"/>
    </location>
</feature>
<feature type="region of interest" description="Disordered" evidence="1">
    <location>
        <begin position="1253"/>
        <end position="1382"/>
    </location>
</feature>
<dbReference type="PANTHER" id="PTHR22741:SF10">
    <property type="entry name" value="COILED-COIL DOMAIN-CONTAINING PROTEIN CG32809"/>
    <property type="match status" value="1"/>
</dbReference>